<evidence type="ECO:0000256" key="1">
    <source>
        <dbReference type="SAM" id="MobiDB-lite"/>
    </source>
</evidence>
<sequence>MAVLSAPGLRGFRILGLRSSVGPAVQARGVHQSVATDGPSSTQPALPKARAVAPKPSSRGEYVVAKLDDLVNWARRVSTMSCRPSSSARASLHTHRHTHTHTNVQTRTHTTHACTLTCAHVHASSHVWTDVYTDHTHTHAHNAHMHTRTHAHLHTHAHTSTCAHTLAHIHTCTLALMHTHAHIYTCTRTLAHTCTYMHSHAHTCTLTHMHTRPCVDTCMCACWHACTQAHSLMHTHPCGRGAGRTLPEAPVLAWWPVVPSEDSDPAGDDPSVSVILFLASVCSSCFSFKVKAVF</sequence>
<accession>Q6ZS38</accession>
<dbReference type="ProteomicsDB" id="68189"/>
<dbReference type="CTD" id="374291"/>
<protein>
    <submittedName>
        <fullName evidence="2">cDNA FLJ45860 fis, clone OCBBF2036019, moderately similar to NADH-ubiquinone oxidoreductase 20 kDa subunit, mitochondrial</fullName>
    </submittedName>
</protein>
<accession>C9J844</accession>
<dbReference type="PeptideAtlas" id="Q6ZS38"/>
<dbReference type="RefSeq" id="XP_054176887.1">
    <property type="nucleotide sequence ID" value="XM_054320912.1"/>
</dbReference>
<evidence type="ECO:0000313" key="2">
    <source>
        <dbReference type="EMBL" id="BAC87117.1"/>
    </source>
</evidence>
<name>Q6ZS38_HUMAN</name>
<reference evidence="2" key="1">
    <citation type="submission" date="2003-07" db="EMBL/GenBank/DDBJ databases">
        <title>NEDO human cDNA sequencing project.</title>
        <authorList>
            <person name="Oshima A."/>
            <person name="Takahashi-Fujii A."/>
            <person name="Tanase T."/>
            <person name="Imose N."/>
            <person name="Takeuchi K."/>
            <person name="Arita M."/>
            <person name="Musashino K."/>
            <person name="Yuuki H."/>
            <person name="Hara H."/>
            <person name="Sugiyama T."/>
            <person name="Irie R."/>
            <person name="Otsuki T."/>
            <person name="Sato H."/>
            <person name="Ota T."/>
            <person name="Wakamatsu A."/>
            <person name="Ishii S."/>
            <person name="Yamamoto J."/>
            <person name="Isono Y."/>
            <person name="Kawai-Hio Y."/>
            <person name="Saito K."/>
            <person name="Nishikawa T."/>
            <person name="Kimura K."/>
            <person name="Yamashita H."/>
            <person name="Matsuo K."/>
            <person name="Nakamura Y."/>
            <person name="Sekine M."/>
            <person name="Kikuchi H."/>
            <person name="Kanda K."/>
            <person name="Wagatsuma M."/>
            <person name="Murakawa K."/>
            <person name="Kanehori K."/>
            <person name="Sugiyama A."/>
            <person name="Kawakami B."/>
            <person name="Suzuki Y."/>
            <person name="Sugano S."/>
            <person name="Nagahari K."/>
            <person name="Masuho Y."/>
            <person name="Nagai K."/>
            <person name="Isogai T."/>
        </authorList>
    </citation>
    <scope>NUCLEOTIDE SEQUENCE</scope>
    <source>
        <tissue evidence="2">Brain</tissue>
    </source>
</reference>
<dbReference type="AlphaFoldDB" id="Q6ZS38"/>
<dbReference type="RefSeq" id="XP_016882257.2">
    <property type="nucleotide sequence ID" value="XM_017026768.3"/>
</dbReference>
<dbReference type="GeneID" id="374291"/>
<dbReference type="DNASU" id="374291"/>
<dbReference type="EMBL" id="AK127759">
    <property type="protein sequence ID" value="BAC87117.1"/>
    <property type="molecule type" value="mRNA"/>
</dbReference>
<organism evidence="2">
    <name type="scientific">Homo sapiens</name>
    <name type="common">Human</name>
    <dbReference type="NCBI Taxonomy" id="9606"/>
    <lineage>
        <taxon>Eukaryota</taxon>
        <taxon>Metazoa</taxon>
        <taxon>Chordata</taxon>
        <taxon>Craniata</taxon>
        <taxon>Vertebrata</taxon>
        <taxon>Euteleostomi</taxon>
        <taxon>Mammalia</taxon>
        <taxon>Eutheria</taxon>
        <taxon>Euarchontoglires</taxon>
        <taxon>Primates</taxon>
        <taxon>Haplorrhini</taxon>
        <taxon>Catarrhini</taxon>
        <taxon>Hominidae</taxon>
        <taxon>Homo</taxon>
    </lineage>
</organism>
<dbReference type="OrthoDB" id="268400at2759"/>
<feature type="region of interest" description="Disordered" evidence="1">
    <location>
        <begin position="84"/>
        <end position="106"/>
    </location>
</feature>
<feature type="region of interest" description="Disordered" evidence="1">
    <location>
        <begin position="31"/>
        <end position="57"/>
    </location>
</feature>
<feature type="compositionally biased region" description="Polar residues" evidence="1">
    <location>
        <begin position="33"/>
        <end position="44"/>
    </location>
</feature>
<proteinExistence type="evidence at transcript level"/>
<dbReference type="DisGeNET" id="374291"/>
<keyword evidence="2" id="KW-0830">Ubiquinone</keyword>